<accession>A0A377TYF9</accession>
<dbReference type="Pfam" id="PF00392">
    <property type="entry name" value="GntR"/>
    <property type="match status" value="1"/>
</dbReference>
<dbReference type="SUPFAM" id="SSF46785">
    <property type="entry name" value="Winged helix' DNA-binding domain"/>
    <property type="match status" value="1"/>
</dbReference>
<dbReference type="PANTHER" id="PTHR46577">
    <property type="entry name" value="HTH-TYPE TRANSCRIPTIONAL REGULATORY PROTEIN GABR"/>
    <property type="match status" value="1"/>
</dbReference>
<name>A0A377TYF9_KLEPN</name>
<evidence type="ECO:0000313" key="6">
    <source>
        <dbReference type="EMBL" id="STS83040.1"/>
    </source>
</evidence>
<proteinExistence type="predicted"/>
<dbReference type="PANTHER" id="PTHR46577:SF1">
    <property type="entry name" value="HTH-TYPE TRANSCRIPTIONAL REGULATORY PROTEIN GABR"/>
    <property type="match status" value="1"/>
</dbReference>
<dbReference type="AlphaFoldDB" id="A0A377TYF9"/>
<organism evidence="6 7">
    <name type="scientific">Klebsiella pneumoniae</name>
    <dbReference type="NCBI Taxonomy" id="573"/>
    <lineage>
        <taxon>Bacteria</taxon>
        <taxon>Pseudomonadati</taxon>
        <taxon>Pseudomonadota</taxon>
        <taxon>Gammaproteobacteria</taxon>
        <taxon>Enterobacterales</taxon>
        <taxon>Enterobacteriaceae</taxon>
        <taxon>Klebsiella/Raoultella group</taxon>
        <taxon>Klebsiella</taxon>
        <taxon>Klebsiella pneumoniae complex</taxon>
    </lineage>
</organism>
<evidence type="ECO:0000256" key="4">
    <source>
        <dbReference type="ARBA" id="ARBA00023163"/>
    </source>
</evidence>
<keyword evidence="3" id="KW-0238">DNA-binding</keyword>
<protein>
    <submittedName>
        <fullName evidence="6">GntR family transcriptional regulator</fullName>
    </submittedName>
</protein>
<keyword evidence="2" id="KW-0805">Transcription regulation</keyword>
<keyword evidence="4" id="KW-0804">Transcription</keyword>
<evidence type="ECO:0000256" key="2">
    <source>
        <dbReference type="ARBA" id="ARBA00023015"/>
    </source>
</evidence>
<gene>
    <name evidence="6" type="primary">ydcR_5</name>
    <name evidence="6" type="ORF">NCTC9140_04794</name>
</gene>
<dbReference type="Proteomes" id="UP000254938">
    <property type="component" value="Unassembled WGS sequence"/>
</dbReference>
<keyword evidence="1" id="KW-0663">Pyridoxal phosphate</keyword>
<dbReference type="InterPro" id="IPR036390">
    <property type="entry name" value="WH_DNA-bd_sf"/>
</dbReference>
<reference evidence="6 7" key="1">
    <citation type="submission" date="2018-06" db="EMBL/GenBank/DDBJ databases">
        <authorList>
            <consortium name="Pathogen Informatics"/>
            <person name="Doyle S."/>
        </authorList>
    </citation>
    <scope>NUCLEOTIDE SEQUENCE [LARGE SCALE GENOMIC DNA]</scope>
    <source>
        <strain evidence="6 7">NCTC9140</strain>
    </source>
</reference>
<evidence type="ECO:0000256" key="1">
    <source>
        <dbReference type="ARBA" id="ARBA00022898"/>
    </source>
</evidence>
<evidence type="ECO:0000313" key="7">
    <source>
        <dbReference type="Proteomes" id="UP000254938"/>
    </source>
</evidence>
<dbReference type="Gene3D" id="1.10.10.10">
    <property type="entry name" value="Winged helix-like DNA-binding domain superfamily/Winged helix DNA-binding domain"/>
    <property type="match status" value="1"/>
</dbReference>
<dbReference type="CDD" id="cd07377">
    <property type="entry name" value="WHTH_GntR"/>
    <property type="match status" value="1"/>
</dbReference>
<sequence length="85" mass="9167">MKKYQQLAQQLTEQIALGVWLPGDRLPSLREQVISSGMSFMTVSHAYQLLESQGRIVARPQSGYLCCPPAGEAPPAGAACPGHSR</sequence>
<dbReference type="SMART" id="SM00345">
    <property type="entry name" value="HTH_GNTR"/>
    <property type="match status" value="1"/>
</dbReference>
<dbReference type="EMBL" id="UGKQ01000007">
    <property type="protein sequence ID" value="STS83040.1"/>
    <property type="molecule type" value="Genomic_DNA"/>
</dbReference>
<evidence type="ECO:0000256" key="3">
    <source>
        <dbReference type="ARBA" id="ARBA00023125"/>
    </source>
</evidence>
<dbReference type="GO" id="GO:0003677">
    <property type="term" value="F:DNA binding"/>
    <property type="evidence" value="ECO:0007669"/>
    <property type="project" value="UniProtKB-KW"/>
</dbReference>
<feature type="domain" description="HTH gntR-type" evidence="5">
    <location>
        <begin position="1"/>
        <end position="69"/>
    </location>
</feature>
<dbReference type="InterPro" id="IPR000524">
    <property type="entry name" value="Tscrpt_reg_HTH_GntR"/>
</dbReference>
<dbReference type="GO" id="GO:0003700">
    <property type="term" value="F:DNA-binding transcription factor activity"/>
    <property type="evidence" value="ECO:0007669"/>
    <property type="project" value="InterPro"/>
</dbReference>
<evidence type="ECO:0000259" key="5">
    <source>
        <dbReference type="PROSITE" id="PS50949"/>
    </source>
</evidence>
<dbReference type="InterPro" id="IPR036388">
    <property type="entry name" value="WH-like_DNA-bd_sf"/>
</dbReference>
<dbReference type="InterPro" id="IPR051446">
    <property type="entry name" value="HTH_trans_reg/aminotransferase"/>
</dbReference>
<dbReference type="PROSITE" id="PS50949">
    <property type="entry name" value="HTH_GNTR"/>
    <property type="match status" value="1"/>
</dbReference>